<organism evidence="14 15">
    <name type="scientific">Spongiibacter nanhainus</name>
    <dbReference type="NCBI Taxonomy" id="2794344"/>
    <lineage>
        <taxon>Bacteria</taxon>
        <taxon>Pseudomonadati</taxon>
        <taxon>Pseudomonadota</taxon>
        <taxon>Gammaproteobacteria</taxon>
        <taxon>Cellvibrionales</taxon>
        <taxon>Spongiibacteraceae</taxon>
        <taxon>Spongiibacter</taxon>
    </lineage>
</organism>
<dbReference type="EC" id="2.1.1.61" evidence="10"/>
<evidence type="ECO:0000259" key="12">
    <source>
        <dbReference type="Pfam" id="PF01266"/>
    </source>
</evidence>
<evidence type="ECO:0000256" key="5">
    <source>
        <dbReference type="ARBA" id="ARBA00022691"/>
    </source>
</evidence>
<dbReference type="InterPro" id="IPR036188">
    <property type="entry name" value="FAD/NAD-bd_sf"/>
</dbReference>
<evidence type="ECO:0000256" key="7">
    <source>
        <dbReference type="ARBA" id="ARBA00022827"/>
    </source>
</evidence>
<name>A0A7T4UP16_9GAMM</name>
<comment type="catalytic activity">
    <reaction evidence="10">
        <text>5-aminomethyl-2-thiouridine(34) in tRNA + S-adenosyl-L-methionine = 5-methylaminomethyl-2-thiouridine(34) in tRNA + S-adenosyl-L-homocysteine + H(+)</text>
        <dbReference type="Rhea" id="RHEA:19569"/>
        <dbReference type="Rhea" id="RHEA-COMP:10195"/>
        <dbReference type="Rhea" id="RHEA-COMP:10197"/>
        <dbReference type="ChEBI" id="CHEBI:15378"/>
        <dbReference type="ChEBI" id="CHEBI:57856"/>
        <dbReference type="ChEBI" id="CHEBI:59789"/>
        <dbReference type="ChEBI" id="CHEBI:74454"/>
        <dbReference type="ChEBI" id="CHEBI:74455"/>
        <dbReference type="EC" id="2.1.1.61"/>
    </reaction>
</comment>
<dbReference type="KEGG" id="snan:I6N98_12570"/>
<dbReference type="InterPro" id="IPR023032">
    <property type="entry name" value="tRNA_MAMT_biosynth_bifunc_MnmC"/>
</dbReference>
<dbReference type="Proteomes" id="UP000596063">
    <property type="component" value="Chromosome"/>
</dbReference>
<comment type="similarity">
    <text evidence="10">In the C-terminal section; belongs to the DAO family.</text>
</comment>
<dbReference type="GO" id="GO:0004808">
    <property type="term" value="F:tRNA (5-methylaminomethyl-2-thiouridylate)(34)-methyltransferase activity"/>
    <property type="evidence" value="ECO:0007669"/>
    <property type="project" value="UniProtKB-EC"/>
</dbReference>
<feature type="region of interest" description="Disordered" evidence="11">
    <location>
        <begin position="242"/>
        <end position="282"/>
    </location>
</feature>
<dbReference type="GO" id="GO:0002098">
    <property type="term" value="P:tRNA wobble uridine modification"/>
    <property type="evidence" value="ECO:0007669"/>
    <property type="project" value="TreeGrafter"/>
</dbReference>
<keyword evidence="4 10" id="KW-0808">Transferase</keyword>
<keyword evidence="5 10" id="KW-0949">S-adenosyl-L-methionine</keyword>
<dbReference type="InterPro" id="IPR008471">
    <property type="entry name" value="MnmC-like_methylTransf"/>
</dbReference>
<evidence type="ECO:0000313" key="15">
    <source>
        <dbReference type="Proteomes" id="UP000596063"/>
    </source>
</evidence>
<dbReference type="AlphaFoldDB" id="A0A7T4UP16"/>
<keyword evidence="2 10" id="KW-0489">Methyltransferase</keyword>
<dbReference type="EMBL" id="CP066167">
    <property type="protein sequence ID" value="QQD17193.1"/>
    <property type="molecule type" value="Genomic_DNA"/>
</dbReference>
<keyword evidence="7 10" id="KW-0274">FAD</keyword>
<keyword evidence="8 10" id="KW-0560">Oxidoreductase</keyword>
<dbReference type="InterPro" id="IPR047785">
    <property type="entry name" value="tRNA_MNMC2"/>
</dbReference>
<dbReference type="InterPro" id="IPR017610">
    <property type="entry name" value="tRNA_S-uridine_synth_MnmC_C"/>
</dbReference>
<comment type="cofactor">
    <cofactor evidence="10">
        <name>FAD</name>
        <dbReference type="ChEBI" id="CHEBI:57692"/>
    </cofactor>
</comment>
<evidence type="ECO:0000256" key="11">
    <source>
        <dbReference type="SAM" id="MobiDB-lite"/>
    </source>
</evidence>
<dbReference type="Pfam" id="PF01266">
    <property type="entry name" value="DAO"/>
    <property type="match status" value="1"/>
</dbReference>
<keyword evidence="3 10" id="KW-0285">Flavoprotein</keyword>
<evidence type="ECO:0000256" key="6">
    <source>
        <dbReference type="ARBA" id="ARBA00022694"/>
    </source>
</evidence>
<dbReference type="NCBIfam" id="TIGR03197">
    <property type="entry name" value="MnmC_Cterm"/>
    <property type="match status" value="1"/>
</dbReference>
<evidence type="ECO:0000256" key="2">
    <source>
        <dbReference type="ARBA" id="ARBA00022603"/>
    </source>
</evidence>
<evidence type="ECO:0000313" key="14">
    <source>
        <dbReference type="EMBL" id="QQD17193.1"/>
    </source>
</evidence>
<feature type="domain" description="FAD dependent oxidoreductase" evidence="12">
    <location>
        <begin position="291"/>
        <end position="658"/>
    </location>
</feature>
<dbReference type="SUPFAM" id="SSF54373">
    <property type="entry name" value="FAD-linked reductases, C-terminal domain"/>
    <property type="match status" value="1"/>
</dbReference>
<dbReference type="PANTHER" id="PTHR13847">
    <property type="entry name" value="SARCOSINE DEHYDROGENASE-RELATED"/>
    <property type="match status" value="1"/>
</dbReference>
<dbReference type="GO" id="GO:0016645">
    <property type="term" value="F:oxidoreductase activity, acting on the CH-NH group of donors"/>
    <property type="evidence" value="ECO:0007669"/>
    <property type="project" value="InterPro"/>
</dbReference>
<comment type="function">
    <text evidence="10">Catalyzes the last two steps in the biosynthesis of 5-methylaminomethyl-2-thiouridine (mnm(5)s(2)U) at the wobble position (U34) in tRNA. Catalyzes the FAD-dependent demodification of cmnm(5)s(2)U34 to nm(5)s(2)U34, followed by the transfer of a methyl group from S-adenosyl-L-methionine to nm(5)s(2)U34, to form mnm(5)s(2)U34.</text>
</comment>
<keyword evidence="1 10" id="KW-0963">Cytoplasm</keyword>
<dbReference type="Gene3D" id="3.30.9.10">
    <property type="entry name" value="D-Amino Acid Oxidase, subunit A, domain 2"/>
    <property type="match status" value="1"/>
</dbReference>
<protein>
    <recommendedName>
        <fullName evidence="10">tRNA 5-methylaminomethyl-2-thiouridine biosynthesis bifunctional protein MnmC</fullName>
        <shortName evidence="10">tRNA mnm(5)s(2)U biosynthesis bifunctional protein</shortName>
    </recommendedName>
    <domain>
        <recommendedName>
            <fullName evidence="10">tRNA (mnm(5)s(2)U34)-methyltransferase</fullName>
            <ecNumber evidence="10">2.1.1.61</ecNumber>
        </recommendedName>
    </domain>
    <domain>
        <recommendedName>
            <fullName evidence="10">FAD-dependent cmnm(5)s(2)U34 oxidoreductase</fullName>
            <ecNumber evidence="10">1.5.-.-</ecNumber>
        </recommendedName>
    </domain>
</protein>
<keyword evidence="9 10" id="KW-0511">Multifunctional enzyme</keyword>
<evidence type="ECO:0000256" key="1">
    <source>
        <dbReference type="ARBA" id="ARBA00022490"/>
    </source>
</evidence>
<proteinExistence type="inferred from homology"/>
<dbReference type="RefSeq" id="WP_198568695.1">
    <property type="nucleotide sequence ID" value="NZ_CP066167.1"/>
</dbReference>
<feature type="domain" description="MnmC-like methyltransferase" evidence="13">
    <location>
        <begin position="125"/>
        <end position="246"/>
    </location>
</feature>
<dbReference type="PANTHER" id="PTHR13847:SF283">
    <property type="entry name" value="TRNA 5-METHYLAMINOMETHYL-2-THIOURIDINE BIOSYNTHESIS BIFUNCTIONAL PROTEIN MNMC"/>
    <property type="match status" value="1"/>
</dbReference>
<dbReference type="EC" id="1.5.-.-" evidence="10"/>
<comment type="similarity">
    <text evidence="10">In the N-terminal section; belongs to the methyltransferase superfamily. tRNA (mnm(5)s(2)U34)-methyltransferase family.</text>
</comment>
<dbReference type="Gene3D" id="3.50.50.60">
    <property type="entry name" value="FAD/NAD(P)-binding domain"/>
    <property type="match status" value="1"/>
</dbReference>
<accession>A0A7T4UP16</accession>
<evidence type="ECO:0000256" key="3">
    <source>
        <dbReference type="ARBA" id="ARBA00022630"/>
    </source>
</evidence>
<dbReference type="SUPFAM" id="SSF51905">
    <property type="entry name" value="FAD/NAD(P)-binding domain"/>
    <property type="match status" value="1"/>
</dbReference>
<reference evidence="14 15" key="1">
    <citation type="submission" date="2020-12" db="EMBL/GenBank/DDBJ databases">
        <authorList>
            <person name="Shan Y."/>
        </authorList>
    </citation>
    <scope>NUCLEOTIDE SEQUENCE [LARGE SCALE GENOMIC DNA]</scope>
    <source>
        <strain evidence="15">csc3.9</strain>
    </source>
</reference>
<sequence length="690" mass="76111">MEHSPNPYHLTPAEIQWDDDHTPVAAPFGDVYFSRDNGLEESRYVFLDHNALAQRWSELAPAGGRFTIVETGFGTGLNFLLAWQLWQQLAPPGWTLHYLSVEKHPLRPADLARAQQYWPEALRDLSLILQHNYPSLIPGHHRRMLNKSQVCLDLCFGDVGNILPHLAEPGGLPCVDAWFLDGFAPASNPGMWTPELFQSMARLSAQGATFATFTAAGAVKRGLREVGFAVEKVKGYGRKREMLRGHWPDSPSAEQPPECPPSTPSLHTADKSRSQQLPWHQPAAQHPVSSVAVIGAGLAGCSTAAALTKRGLRVTVIEREAKVASGASGNPQGVLYTKLSPQPGPLNQFTLSSFLYACQHYQPLVNSGAIDGELCGVLQTANTPREREHWQRLQQQLSNPQDEADWLRFVDAADTERYCGLAIDRPALFYPNAGWLVPGSVCQAALRDSNIDVITHSEAIDLQWQTDGNQWRVMDARNQELCRADAVVIANSHDATTLPHCGELPLRRIRGQLTYLPESDLAQRPSSVICHEGYLAPPVEGQVCLGASFDLHADSLAITDDDHQHNLAQLDDIAPGLVAAPHILGGRTAWRCASPDYLPIVGAVPDIAAFEEDYAPLRKDARQNIDRPGRYLPNLYVNVAHGSRGLTSTPLCAELLASYLCRELRPLPFSLCEHLSPARFVIRDLMRNRR</sequence>
<dbReference type="HAMAP" id="MF_01102">
    <property type="entry name" value="MnmC"/>
    <property type="match status" value="1"/>
</dbReference>
<dbReference type="GO" id="GO:0050660">
    <property type="term" value="F:flavin adenine dinucleotide binding"/>
    <property type="evidence" value="ECO:0007669"/>
    <property type="project" value="UniProtKB-UniRule"/>
</dbReference>
<keyword evidence="6 10" id="KW-0819">tRNA processing</keyword>
<evidence type="ECO:0000256" key="8">
    <source>
        <dbReference type="ARBA" id="ARBA00023002"/>
    </source>
</evidence>
<dbReference type="GO" id="GO:0032259">
    <property type="term" value="P:methylation"/>
    <property type="evidence" value="ECO:0007669"/>
    <property type="project" value="UniProtKB-KW"/>
</dbReference>
<evidence type="ECO:0000256" key="9">
    <source>
        <dbReference type="ARBA" id="ARBA00023268"/>
    </source>
</evidence>
<dbReference type="GO" id="GO:0005737">
    <property type="term" value="C:cytoplasm"/>
    <property type="evidence" value="ECO:0007669"/>
    <property type="project" value="UniProtKB-SubCell"/>
</dbReference>
<feature type="region of interest" description="tRNA (mnm(5)s(2)U34)-methyltransferase" evidence="10">
    <location>
        <begin position="1"/>
        <end position="248"/>
    </location>
</feature>
<evidence type="ECO:0000256" key="4">
    <source>
        <dbReference type="ARBA" id="ARBA00022679"/>
    </source>
</evidence>
<comment type="subcellular location">
    <subcellularLocation>
        <location evidence="10">Cytoplasm</location>
    </subcellularLocation>
</comment>
<dbReference type="Pfam" id="PF05430">
    <property type="entry name" value="Methyltransf_30"/>
    <property type="match status" value="1"/>
</dbReference>
<evidence type="ECO:0000259" key="13">
    <source>
        <dbReference type="Pfam" id="PF05430"/>
    </source>
</evidence>
<keyword evidence="15" id="KW-1185">Reference proteome</keyword>
<gene>
    <name evidence="10 14" type="primary">mnmC</name>
    <name evidence="14" type="ORF">I6N98_12570</name>
</gene>
<dbReference type="Gene3D" id="3.40.50.150">
    <property type="entry name" value="Vaccinia Virus protein VP39"/>
    <property type="match status" value="1"/>
</dbReference>
<evidence type="ECO:0000256" key="10">
    <source>
        <dbReference type="HAMAP-Rule" id="MF_01102"/>
    </source>
</evidence>
<dbReference type="InterPro" id="IPR029063">
    <property type="entry name" value="SAM-dependent_MTases_sf"/>
</dbReference>
<dbReference type="NCBIfam" id="NF002481">
    <property type="entry name" value="PRK01747.1-2"/>
    <property type="match status" value="1"/>
</dbReference>
<dbReference type="NCBIfam" id="NF033855">
    <property type="entry name" value="tRNA_MNMC2"/>
    <property type="match status" value="1"/>
</dbReference>
<feature type="region of interest" description="FAD-dependent cmnm(5)s(2)U34 oxidoreductase" evidence="10">
    <location>
        <begin position="294"/>
        <end position="690"/>
    </location>
</feature>
<dbReference type="InterPro" id="IPR006076">
    <property type="entry name" value="FAD-dep_OxRdtase"/>
</dbReference>